<dbReference type="AlphaFoldDB" id="A0A160VE79"/>
<evidence type="ECO:0000256" key="1">
    <source>
        <dbReference type="SAM" id="Phobius"/>
    </source>
</evidence>
<gene>
    <name evidence="2" type="ORF">MGWOODY_Mmi49</name>
</gene>
<evidence type="ECO:0000313" key="2">
    <source>
        <dbReference type="EMBL" id="CUV08522.1"/>
    </source>
</evidence>
<sequence>MIDRLTKYHHFLLFFIFISTPLIAIPRFALESGFSCILCHVDPSGGGLRNDYGIGYGLDDLSNRTPKRLSSYSGIIISHFQFGGDIRIQSVSKQKDEVPVGLAVFPMQANIQIKNEGEYHTALVELATLRKDVGFQLRVNNLIPNGYFKFGISKPSYGLKIEDHTTFIRGGNIQLVQGNHREGMPFIPTLENVGLMELGFYFGDTFISVSRTTDGYILGSTETYVGRIEHYRSLRSFQSVAGASFLLEGDLKIFGLFGGLSRGNLSWMGEVDVAENWILDRSIASYSEFTWRLKKGLFLMGRIDFFDENMNFTEDAIRRTTFGLNYVPLPFVDIKFQIRSSQLTQGKQSKGLEFLSQLHLWF</sequence>
<organism evidence="2">
    <name type="scientific">hydrothermal vent metagenome</name>
    <dbReference type="NCBI Taxonomy" id="652676"/>
    <lineage>
        <taxon>unclassified sequences</taxon>
        <taxon>metagenomes</taxon>
        <taxon>ecological metagenomes</taxon>
    </lineage>
</organism>
<reference evidence="2" key="1">
    <citation type="submission" date="2015-10" db="EMBL/GenBank/DDBJ databases">
        <authorList>
            <person name="Gilbert D.G."/>
        </authorList>
    </citation>
    <scope>NUCLEOTIDE SEQUENCE</scope>
</reference>
<feature type="transmembrane region" description="Helical" evidence="1">
    <location>
        <begin position="12"/>
        <end position="30"/>
    </location>
</feature>
<accession>A0A160VE79</accession>
<keyword evidence="1" id="KW-1133">Transmembrane helix</keyword>
<proteinExistence type="predicted"/>
<protein>
    <submittedName>
        <fullName evidence="2">Uncharacterized protein</fullName>
    </submittedName>
</protein>
<keyword evidence="1" id="KW-0812">Transmembrane</keyword>
<name>A0A160VE79_9ZZZZ</name>
<keyword evidence="1" id="KW-0472">Membrane</keyword>
<dbReference type="EMBL" id="FAXC01000081">
    <property type="protein sequence ID" value="CUV08522.1"/>
    <property type="molecule type" value="Genomic_DNA"/>
</dbReference>